<dbReference type="Proteomes" id="UP000664277">
    <property type="component" value="Unassembled WGS sequence"/>
</dbReference>
<dbReference type="AlphaFoldDB" id="A0A8J7PDV5"/>
<protein>
    <submittedName>
        <fullName evidence="7">TetR/AcrR family transcriptional regulator</fullName>
    </submittedName>
</protein>
<evidence type="ECO:0000256" key="5">
    <source>
        <dbReference type="SAM" id="MobiDB-lite"/>
    </source>
</evidence>
<evidence type="ECO:0000313" key="7">
    <source>
        <dbReference type="EMBL" id="MBN8661391.1"/>
    </source>
</evidence>
<dbReference type="GO" id="GO:0003700">
    <property type="term" value="F:DNA-binding transcription factor activity"/>
    <property type="evidence" value="ECO:0007669"/>
    <property type="project" value="TreeGrafter"/>
</dbReference>
<dbReference type="InterPro" id="IPR050109">
    <property type="entry name" value="HTH-type_TetR-like_transc_reg"/>
</dbReference>
<feature type="region of interest" description="Disordered" evidence="5">
    <location>
        <begin position="1"/>
        <end position="25"/>
    </location>
</feature>
<feature type="compositionally biased region" description="Polar residues" evidence="5">
    <location>
        <begin position="1"/>
        <end position="10"/>
    </location>
</feature>
<feature type="DNA-binding region" description="H-T-H motif" evidence="4">
    <location>
        <begin position="50"/>
        <end position="69"/>
    </location>
</feature>
<keyword evidence="3" id="KW-0804">Transcription</keyword>
<dbReference type="SUPFAM" id="SSF46689">
    <property type="entry name" value="Homeodomain-like"/>
    <property type="match status" value="1"/>
</dbReference>
<dbReference type="Pfam" id="PF13305">
    <property type="entry name" value="TetR_C_33"/>
    <property type="match status" value="1"/>
</dbReference>
<dbReference type="InterPro" id="IPR036271">
    <property type="entry name" value="Tet_transcr_reg_TetR-rel_C_sf"/>
</dbReference>
<keyword evidence="2 4" id="KW-0238">DNA-binding</keyword>
<reference evidence="7" key="1">
    <citation type="submission" date="2021-02" db="EMBL/GenBank/DDBJ databases">
        <title>Genome-Resolved Metagenomics of a Microbial Community Performing Photosynthetic Biological Nutrient Removal.</title>
        <authorList>
            <person name="Mcdaniel E.A."/>
        </authorList>
    </citation>
    <scope>NUCLEOTIDE SEQUENCE</scope>
    <source>
        <strain evidence="7">UWPOB_OBS1</strain>
    </source>
</reference>
<name>A0A8J7PDV5_9BACT</name>
<gene>
    <name evidence="7" type="ORF">J0M35_13580</name>
</gene>
<evidence type="ECO:0000256" key="1">
    <source>
        <dbReference type="ARBA" id="ARBA00023015"/>
    </source>
</evidence>
<evidence type="ECO:0000256" key="2">
    <source>
        <dbReference type="ARBA" id="ARBA00023125"/>
    </source>
</evidence>
<dbReference type="InterPro" id="IPR001647">
    <property type="entry name" value="HTH_TetR"/>
</dbReference>
<dbReference type="Pfam" id="PF00440">
    <property type="entry name" value="TetR_N"/>
    <property type="match status" value="1"/>
</dbReference>
<dbReference type="InterPro" id="IPR025996">
    <property type="entry name" value="MT1864/Rv1816-like_C"/>
</dbReference>
<accession>A0A8J7PDV5</accession>
<dbReference type="PANTHER" id="PTHR30055:SF220">
    <property type="entry name" value="TETR-FAMILY REGULATORY PROTEIN"/>
    <property type="match status" value="1"/>
</dbReference>
<proteinExistence type="predicted"/>
<dbReference type="SUPFAM" id="SSF48498">
    <property type="entry name" value="Tetracyclin repressor-like, C-terminal domain"/>
    <property type="match status" value="1"/>
</dbReference>
<feature type="domain" description="HTH tetR-type" evidence="6">
    <location>
        <begin position="27"/>
        <end position="87"/>
    </location>
</feature>
<dbReference type="PROSITE" id="PS50977">
    <property type="entry name" value="HTH_TETR_2"/>
    <property type="match status" value="1"/>
</dbReference>
<dbReference type="Gene3D" id="1.10.357.10">
    <property type="entry name" value="Tetracycline Repressor, domain 2"/>
    <property type="match status" value="1"/>
</dbReference>
<evidence type="ECO:0000313" key="8">
    <source>
        <dbReference type="Proteomes" id="UP000664277"/>
    </source>
</evidence>
<sequence length="215" mass="24019">MKNNSVIQSSKKQDPEGSGQFRKRQKDSLRLSLLETASRMVAEGGAESLSLRKLAEEVGASTMVVYTAFGSKEGLLDELWKEGFKRLWEVEEEALKESDPLKRLRALGAAYRQNALRNPSFYKLVFGGRLSLGNLSQEMDAQQSYETFMVLVQTISDCQKAGLLSSKLNDIEIAAMFWSTAHGAISLELSGMLSKWANPQDIYNLNFDNLLRGLQ</sequence>
<keyword evidence="1" id="KW-0805">Transcription regulation</keyword>
<dbReference type="InterPro" id="IPR009057">
    <property type="entry name" value="Homeodomain-like_sf"/>
</dbReference>
<evidence type="ECO:0000256" key="4">
    <source>
        <dbReference type="PROSITE-ProRule" id="PRU00335"/>
    </source>
</evidence>
<dbReference type="EMBL" id="JAFLCK010000019">
    <property type="protein sequence ID" value="MBN8661391.1"/>
    <property type="molecule type" value="Genomic_DNA"/>
</dbReference>
<evidence type="ECO:0000259" key="6">
    <source>
        <dbReference type="PROSITE" id="PS50977"/>
    </source>
</evidence>
<evidence type="ECO:0000256" key="3">
    <source>
        <dbReference type="ARBA" id="ARBA00023163"/>
    </source>
</evidence>
<comment type="caution">
    <text evidence="7">The sequence shown here is derived from an EMBL/GenBank/DDBJ whole genome shotgun (WGS) entry which is preliminary data.</text>
</comment>
<dbReference type="GO" id="GO:0000976">
    <property type="term" value="F:transcription cis-regulatory region binding"/>
    <property type="evidence" value="ECO:0007669"/>
    <property type="project" value="TreeGrafter"/>
</dbReference>
<organism evidence="7 8">
    <name type="scientific">Candidatus Obscuribacter phosphatis</name>
    <dbReference type="NCBI Taxonomy" id="1906157"/>
    <lineage>
        <taxon>Bacteria</taxon>
        <taxon>Bacillati</taxon>
        <taxon>Candidatus Melainabacteria</taxon>
        <taxon>Candidatus Obscuribacterales</taxon>
        <taxon>Candidatus Obscuribacteraceae</taxon>
        <taxon>Candidatus Obscuribacter</taxon>
    </lineage>
</organism>
<dbReference type="PANTHER" id="PTHR30055">
    <property type="entry name" value="HTH-TYPE TRANSCRIPTIONAL REGULATOR RUTR"/>
    <property type="match status" value="1"/>
</dbReference>